<evidence type="ECO:0000313" key="8">
    <source>
        <dbReference type="EMBL" id="OAY23195.1"/>
    </source>
</evidence>
<dbReference type="Gene3D" id="4.10.280.10">
    <property type="entry name" value="Helix-loop-helix DNA-binding domain"/>
    <property type="match status" value="1"/>
</dbReference>
<comment type="subcellular location">
    <subcellularLocation>
        <location evidence="1">Nucleus</location>
    </subcellularLocation>
</comment>
<evidence type="ECO:0000256" key="5">
    <source>
        <dbReference type="ARBA" id="ARBA00023242"/>
    </source>
</evidence>
<dbReference type="AlphaFoldDB" id="A0A2C9U0Z1"/>
<evidence type="ECO:0000256" key="6">
    <source>
        <dbReference type="SAM" id="MobiDB-lite"/>
    </source>
</evidence>
<gene>
    <name evidence="8" type="ORF">MANES_18G059400</name>
</gene>
<protein>
    <recommendedName>
        <fullName evidence="7">BHLH domain-containing protein</fullName>
    </recommendedName>
</protein>
<dbReference type="SMR" id="A0A2C9U0Z1"/>
<dbReference type="EMBL" id="CM004404">
    <property type="protein sequence ID" value="OAY23195.1"/>
    <property type="molecule type" value="Genomic_DNA"/>
</dbReference>
<proteinExistence type="predicted"/>
<organism evidence="8">
    <name type="scientific">Manihot esculenta</name>
    <name type="common">Cassava</name>
    <name type="synonym">Jatropha manihot</name>
    <dbReference type="NCBI Taxonomy" id="3983"/>
    <lineage>
        <taxon>Eukaryota</taxon>
        <taxon>Viridiplantae</taxon>
        <taxon>Streptophyta</taxon>
        <taxon>Embryophyta</taxon>
        <taxon>Tracheophyta</taxon>
        <taxon>Spermatophyta</taxon>
        <taxon>Magnoliopsida</taxon>
        <taxon>eudicotyledons</taxon>
        <taxon>Gunneridae</taxon>
        <taxon>Pentapetalae</taxon>
        <taxon>rosids</taxon>
        <taxon>fabids</taxon>
        <taxon>Malpighiales</taxon>
        <taxon>Euphorbiaceae</taxon>
        <taxon>Crotonoideae</taxon>
        <taxon>Manihoteae</taxon>
        <taxon>Manihot</taxon>
    </lineage>
</organism>
<dbReference type="CDD" id="cd11455">
    <property type="entry name" value="bHLH_AtAIG1_like"/>
    <property type="match status" value="1"/>
</dbReference>
<evidence type="ECO:0000256" key="1">
    <source>
        <dbReference type="ARBA" id="ARBA00004123"/>
    </source>
</evidence>
<dbReference type="PROSITE" id="PS50888">
    <property type="entry name" value="BHLH"/>
    <property type="match status" value="1"/>
</dbReference>
<dbReference type="SMART" id="SM00353">
    <property type="entry name" value="HLH"/>
    <property type="match status" value="1"/>
</dbReference>
<dbReference type="PANTHER" id="PTHR45844">
    <property type="entry name" value="TRANSCRIPTION FACTOR BHLH30"/>
    <property type="match status" value="1"/>
</dbReference>
<dbReference type="Pfam" id="PF00010">
    <property type="entry name" value="HLH"/>
    <property type="match status" value="1"/>
</dbReference>
<dbReference type="SUPFAM" id="SSF47459">
    <property type="entry name" value="HLH, helix-loop-helix DNA-binding domain"/>
    <property type="match status" value="1"/>
</dbReference>
<keyword evidence="3" id="KW-0238">DNA-binding</keyword>
<dbReference type="STRING" id="3983.A0A2C9U0Z1"/>
<dbReference type="GO" id="GO:0003700">
    <property type="term" value="F:DNA-binding transcription factor activity"/>
    <property type="evidence" value="ECO:0007669"/>
    <property type="project" value="InterPro"/>
</dbReference>
<dbReference type="GO" id="GO:0046983">
    <property type="term" value="F:protein dimerization activity"/>
    <property type="evidence" value="ECO:0007669"/>
    <property type="project" value="InterPro"/>
</dbReference>
<dbReference type="GO" id="GO:0003677">
    <property type="term" value="F:DNA binding"/>
    <property type="evidence" value="ECO:0007669"/>
    <property type="project" value="UniProtKB-KW"/>
</dbReference>
<keyword evidence="2" id="KW-0805">Transcription regulation</keyword>
<evidence type="ECO:0000256" key="2">
    <source>
        <dbReference type="ARBA" id="ARBA00023015"/>
    </source>
</evidence>
<dbReference type="InterPro" id="IPR036638">
    <property type="entry name" value="HLH_DNA-bd_sf"/>
</dbReference>
<feature type="compositionally biased region" description="Basic and acidic residues" evidence="6">
    <location>
        <begin position="35"/>
        <end position="52"/>
    </location>
</feature>
<feature type="region of interest" description="Disordered" evidence="6">
    <location>
        <begin position="30"/>
        <end position="53"/>
    </location>
</feature>
<dbReference type="GO" id="GO:0005634">
    <property type="term" value="C:nucleus"/>
    <property type="evidence" value="ECO:0007669"/>
    <property type="project" value="UniProtKB-SubCell"/>
</dbReference>
<name>A0A2C9U0Z1_MANES</name>
<evidence type="ECO:0000259" key="7">
    <source>
        <dbReference type="PROSITE" id="PS50888"/>
    </source>
</evidence>
<evidence type="ECO:0000256" key="3">
    <source>
        <dbReference type="ARBA" id="ARBA00023125"/>
    </source>
</evidence>
<evidence type="ECO:0000256" key="4">
    <source>
        <dbReference type="ARBA" id="ARBA00023163"/>
    </source>
</evidence>
<accession>A0A2C9U0Z1</accession>
<feature type="domain" description="BHLH" evidence="7">
    <location>
        <begin position="42"/>
        <end position="91"/>
    </location>
</feature>
<dbReference type="InterPro" id="IPR045847">
    <property type="entry name" value="AIG1-like"/>
</dbReference>
<dbReference type="PANTHER" id="PTHR45844:SF16">
    <property type="entry name" value="TRANSCRIPTION FACTOR BHLH30-LIKE"/>
    <property type="match status" value="1"/>
</dbReference>
<keyword evidence="4" id="KW-0804">Transcription</keyword>
<keyword evidence="5" id="KW-0539">Nucleus</keyword>
<sequence>MLPFQSCYEFAHRDPSLVNVMDLDAGESILSSSSRSEKKSTDACKSHKEAERRRRQRINAHLSTLRTLLPSTTKTDKASLLAEVVHHVKELRSQAAHVARHQDTDGSCSISCSVRGAEPEHFCAFPGESDEATLSYCDGEVKTMMVSVCCEDRPGLNRDLSHAIRLVRARAVRAEMMTVGGRTKSVVVLQWASGGDGGDDEVGILRRALKAVVENRVSGSGLGQVVHGNKRVRGYGLVSCDDEFGNQK</sequence>
<dbReference type="InterPro" id="IPR011598">
    <property type="entry name" value="bHLH_dom"/>
</dbReference>
<reference evidence="8" key="1">
    <citation type="submission" date="2016-02" db="EMBL/GenBank/DDBJ databases">
        <title>WGS assembly of Manihot esculenta.</title>
        <authorList>
            <person name="Bredeson J.V."/>
            <person name="Prochnik S.E."/>
            <person name="Lyons J.B."/>
            <person name="Schmutz J."/>
            <person name="Grimwood J."/>
            <person name="Vrebalov J."/>
            <person name="Bart R.S."/>
            <person name="Amuge T."/>
            <person name="Ferguson M.E."/>
            <person name="Green R."/>
            <person name="Putnam N."/>
            <person name="Stites J."/>
            <person name="Rounsley S."/>
            <person name="Rokhsar D.S."/>
        </authorList>
    </citation>
    <scope>NUCLEOTIDE SEQUENCE [LARGE SCALE GENOMIC DNA]</scope>
    <source>
        <tissue evidence="8">Leaf</tissue>
    </source>
</reference>